<dbReference type="Proteomes" id="UP000789901">
    <property type="component" value="Unassembled WGS sequence"/>
</dbReference>
<keyword evidence="2" id="KW-1185">Reference proteome</keyword>
<dbReference type="EMBL" id="CAJVQB010068956">
    <property type="protein sequence ID" value="CAG8842432.1"/>
    <property type="molecule type" value="Genomic_DNA"/>
</dbReference>
<evidence type="ECO:0000313" key="1">
    <source>
        <dbReference type="EMBL" id="CAG8842432.1"/>
    </source>
</evidence>
<protein>
    <submittedName>
        <fullName evidence="1">30780_t:CDS:1</fullName>
    </submittedName>
</protein>
<feature type="non-terminal residue" evidence="1">
    <location>
        <position position="1"/>
    </location>
</feature>
<feature type="non-terminal residue" evidence="1">
    <location>
        <position position="72"/>
    </location>
</feature>
<reference evidence="1 2" key="1">
    <citation type="submission" date="2021-06" db="EMBL/GenBank/DDBJ databases">
        <authorList>
            <person name="Kallberg Y."/>
            <person name="Tangrot J."/>
            <person name="Rosling A."/>
        </authorList>
    </citation>
    <scope>NUCLEOTIDE SEQUENCE [LARGE SCALE GENOMIC DNA]</scope>
    <source>
        <strain evidence="1 2">120-4 pot B 10/14</strain>
    </source>
</reference>
<gene>
    <name evidence="1" type="ORF">GMARGA_LOCUS35980</name>
</gene>
<comment type="caution">
    <text evidence="1">The sequence shown here is derived from an EMBL/GenBank/DDBJ whole genome shotgun (WGS) entry which is preliminary data.</text>
</comment>
<sequence>DNARDPPTGRDIAIGYLRGCIKERALECVQIENQALNKVLGQPETEIVNLRAIEGPWDEDWCVASGCPTNIA</sequence>
<name>A0ABN7WWE2_GIGMA</name>
<proteinExistence type="predicted"/>
<organism evidence="1 2">
    <name type="scientific">Gigaspora margarita</name>
    <dbReference type="NCBI Taxonomy" id="4874"/>
    <lineage>
        <taxon>Eukaryota</taxon>
        <taxon>Fungi</taxon>
        <taxon>Fungi incertae sedis</taxon>
        <taxon>Mucoromycota</taxon>
        <taxon>Glomeromycotina</taxon>
        <taxon>Glomeromycetes</taxon>
        <taxon>Diversisporales</taxon>
        <taxon>Gigasporaceae</taxon>
        <taxon>Gigaspora</taxon>
    </lineage>
</organism>
<evidence type="ECO:0000313" key="2">
    <source>
        <dbReference type="Proteomes" id="UP000789901"/>
    </source>
</evidence>
<accession>A0ABN7WWE2</accession>